<dbReference type="InterPro" id="IPR013655">
    <property type="entry name" value="PAS_fold_3"/>
</dbReference>
<dbReference type="InterPro" id="IPR001633">
    <property type="entry name" value="EAL_dom"/>
</dbReference>
<protein>
    <submittedName>
        <fullName evidence="5">EAL domain-containing protein</fullName>
    </submittedName>
</protein>
<dbReference type="SUPFAM" id="SSF55073">
    <property type="entry name" value="Nucleotide cyclase"/>
    <property type="match status" value="1"/>
</dbReference>
<dbReference type="InterPro" id="IPR043128">
    <property type="entry name" value="Rev_trsase/Diguanyl_cyclase"/>
</dbReference>
<dbReference type="Gene3D" id="3.20.20.450">
    <property type="entry name" value="EAL domain"/>
    <property type="match status" value="1"/>
</dbReference>
<keyword evidence="6" id="KW-1185">Reference proteome</keyword>
<dbReference type="SUPFAM" id="SSF141868">
    <property type="entry name" value="EAL domain-like"/>
    <property type="match status" value="1"/>
</dbReference>
<dbReference type="InterPro" id="IPR000160">
    <property type="entry name" value="GGDEF_dom"/>
</dbReference>
<dbReference type="PROSITE" id="PS50887">
    <property type="entry name" value="GGDEF"/>
    <property type="match status" value="1"/>
</dbReference>
<dbReference type="PROSITE" id="PS50113">
    <property type="entry name" value="PAC"/>
    <property type="match status" value="1"/>
</dbReference>
<dbReference type="SUPFAM" id="SSF55785">
    <property type="entry name" value="PYP-like sensor domain (PAS domain)"/>
    <property type="match status" value="1"/>
</dbReference>
<evidence type="ECO:0000256" key="1">
    <source>
        <dbReference type="SAM" id="MobiDB-lite"/>
    </source>
</evidence>
<dbReference type="InterPro" id="IPR000700">
    <property type="entry name" value="PAS-assoc_C"/>
</dbReference>
<evidence type="ECO:0000313" key="6">
    <source>
        <dbReference type="Proteomes" id="UP000315252"/>
    </source>
</evidence>
<dbReference type="PANTHER" id="PTHR44757">
    <property type="entry name" value="DIGUANYLATE CYCLASE DGCP"/>
    <property type="match status" value="1"/>
</dbReference>
<sequence>MAVTRSESTRHLLDEIGRLRSAIDASGDILYDWDLAADSIRWTGRSDVMLGLPADSLPVSGDGWNALLSPEDLPQRSRALNEHFAGRNEYDVEYRVRTDGGKLRWVHDRGSVELSAAGVPERMRGTLRCIDRRKQTEARLEYLVNYDELTGHFNKLRLREALQQSMARAERSGKTGAFVVIGIDKLGMINTAYGCESGDAILVDVARCLDDCLRMSDTVGRLGGDRFGIVLEGRDEGDADVVADRVLSSIRSLFVDIDAGRLHVSASAGIANYPSAGQNSLDIITHAESALLDAKAKGRDCVHAYEMTEEQRNEYRASVGIGAEVRQAIKEDRLTLAYQPLVDAKTGETNCYECLLRMYAPDGSLVPAGRFIPVVEKLGLMRAVDRRVLDLVLEDLERTPDVVLAFNISGLTVADRSWLRSLQSRLRDKRQIAERLILEITETASLYDNNESAKFVEAVRALGCRVAIDDFGAGYTTFHHLKILPVDIVKIDGEFVRDIQSSPDNQLFVRNLLSLAKTLNLETVAECVETREDSDFLKSEGVDLLQGYFFGKPDILPAWRTVDRIAVAGNAKGSGEPVNTDEAANQEPGHQDSAAAFLLPLPAIGQSR</sequence>
<dbReference type="CDD" id="cd01949">
    <property type="entry name" value="GGDEF"/>
    <property type="match status" value="1"/>
</dbReference>
<evidence type="ECO:0000313" key="5">
    <source>
        <dbReference type="EMBL" id="TQV83381.1"/>
    </source>
</evidence>
<comment type="caution">
    <text evidence="5">The sequence shown here is derived from an EMBL/GenBank/DDBJ whole genome shotgun (WGS) entry which is preliminary data.</text>
</comment>
<dbReference type="InterPro" id="IPR035919">
    <property type="entry name" value="EAL_sf"/>
</dbReference>
<dbReference type="Gene3D" id="3.30.70.270">
    <property type="match status" value="1"/>
</dbReference>
<dbReference type="CDD" id="cd01948">
    <property type="entry name" value="EAL"/>
    <property type="match status" value="1"/>
</dbReference>
<dbReference type="Proteomes" id="UP000315252">
    <property type="component" value="Unassembled WGS sequence"/>
</dbReference>
<dbReference type="OrthoDB" id="7251575at2"/>
<dbReference type="Pfam" id="PF08447">
    <property type="entry name" value="PAS_3"/>
    <property type="match status" value="1"/>
</dbReference>
<dbReference type="AlphaFoldDB" id="A0A545U1M5"/>
<dbReference type="PANTHER" id="PTHR44757:SF2">
    <property type="entry name" value="BIOFILM ARCHITECTURE MAINTENANCE PROTEIN MBAA"/>
    <property type="match status" value="1"/>
</dbReference>
<feature type="domain" description="PAC" evidence="2">
    <location>
        <begin position="90"/>
        <end position="142"/>
    </location>
</feature>
<gene>
    <name evidence="5" type="ORF">FKG95_01920</name>
</gene>
<dbReference type="InterPro" id="IPR052155">
    <property type="entry name" value="Biofilm_reg_signaling"/>
</dbReference>
<dbReference type="PROSITE" id="PS50883">
    <property type="entry name" value="EAL"/>
    <property type="match status" value="1"/>
</dbReference>
<dbReference type="InterPro" id="IPR035965">
    <property type="entry name" value="PAS-like_dom_sf"/>
</dbReference>
<dbReference type="Gene3D" id="3.30.450.20">
    <property type="entry name" value="PAS domain"/>
    <property type="match status" value="1"/>
</dbReference>
<dbReference type="InterPro" id="IPR000014">
    <property type="entry name" value="PAS"/>
</dbReference>
<feature type="domain" description="GGDEF" evidence="4">
    <location>
        <begin position="174"/>
        <end position="307"/>
    </location>
</feature>
<dbReference type="CDD" id="cd00130">
    <property type="entry name" value="PAS"/>
    <property type="match status" value="1"/>
</dbReference>
<dbReference type="SMART" id="SM00267">
    <property type="entry name" value="GGDEF"/>
    <property type="match status" value="1"/>
</dbReference>
<evidence type="ECO:0000259" key="4">
    <source>
        <dbReference type="PROSITE" id="PS50887"/>
    </source>
</evidence>
<organism evidence="5 6">
    <name type="scientific">Denitrobaculum tricleocarpae</name>
    <dbReference type="NCBI Taxonomy" id="2591009"/>
    <lineage>
        <taxon>Bacteria</taxon>
        <taxon>Pseudomonadati</taxon>
        <taxon>Pseudomonadota</taxon>
        <taxon>Alphaproteobacteria</taxon>
        <taxon>Rhodospirillales</taxon>
        <taxon>Rhodospirillaceae</taxon>
        <taxon>Denitrobaculum</taxon>
    </lineage>
</organism>
<dbReference type="EMBL" id="VHSH01000001">
    <property type="protein sequence ID" value="TQV83381.1"/>
    <property type="molecule type" value="Genomic_DNA"/>
</dbReference>
<proteinExistence type="predicted"/>
<accession>A0A545U1M5</accession>
<name>A0A545U1M5_9PROT</name>
<feature type="region of interest" description="Disordered" evidence="1">
    <location>
        <begin position="570"/>
        <end position="592"/>
    </location>
</feature>
<evidence type="ECO:0000259" key="3">
    <source>
        <dbReference type="PROSITE" id="PS50883"/>
    </source>
</evidence>
<dbReference type="Pfam" id="PF00990">
    <property type="entry name" value="GGDEF"/>
    <property type="match status" value="1"/>
</dbReference>
<reference evidence="5 6" key="1">
    <citation type="submission" date="2019-06" db="EMBL/GenBank/DDBJ databases">
        <title>Whole genome sequence for Rhodospirillaceae sp. R148.</title>
        <authorList>
            <person name="Wang G."/>
        </authorList>
    </citation>
    <scope>NUCLEOTIDE SEQUENCE [LARGE SCALE GENOMIC DNA]</scope>
    <source>
        <strain evidence="5 6">R148</strain>
    </source>
</reference>
<dbReference type="NCBIfam" id="TIGR00254">
    <property type="entry name" value="GGDEF"/>
    <property type="match status" value="1"/>
</dbReference>
<dbReference type="SMART" id="SM00052">
    <property type="entry name" value="EAL"/>
    <property type="match status" value="1"/>
</dbReference>
<dbReference type="InterPro" id="IPR029787">
    <property type="entry name" value="Nucleotide_cyclase"/>
</dbReference>
<dbReference type="Pfam" id="PF00563">
    <property type="entry name" value="EAL"/>
    <property type="match status" value="1"/>
</dbReference>
<feature type="domain" description="EAL" evidence="3">
    <location>
        <begin position="318"/>
        <end position="567"/>
    </location>
</feature>
<evidence type="ECO:0000259" key="2">
    <source>
        <dbReference type="PROSITE" id="PS50113"/>
    </source>
</evidence>